<feature type="transmembrane region" description="Helical" evidence="6">
    <location>
        <begin position="230"/>
        <end position="251"/>
    </location>
</feature>
<gene>
    <name evidence="7" type="ORF">AYM40_35940</name>
</gene>
<keyword evidence="7" id="KW-0614">Plasmid</keyword>
<keyword evidence="5 6" id="KW-0472">Membrane</keyword>
<feature type="transmembrane region" description="Helical" evidence="6">
    <location>
        <begin position="60"/>
        <end position="76"/>
    </location>
</feature>
<comment type="subcellular location">
    <subcellularLocation>
        <location evidence="1">Membrane</location>
        <topology evidence="1">Multi-pass membrane protein</topology>
    </subcellularLocation>
</comment>
<keyword evidence="4 6" id="KW-1133">Transmembrane helix</keyword>
<evidence type="ECO:0000256" key="1">
    <source>
        <dbReference type="ARBA" id="ARBA00004141"/>
    </source>
</evidence>
<dbReference type="EMBL" id="CP014580">
    <property type="protein sequence ID" value="ANB77760.1"/>
    <property type="molecule type" value="Genomic_DNA"/>
</dbReference>
<dbReference type="Proteomes" id="UP000076852">
    <property type="component" value="Plasmid pOLGA1"/>
</dbReference>
<evidence type="ECO:0000313" key="8">
    <source>
        <dbReference type="Proteomes" id="UP000076852"/>
    </source>
</evidence>
<feature type="transmembrane region" description="Helical" evidence="6">
    <location>
        <begin position="20"/>
        <end position="40"/>
    </location>
</feature>
<dbReference type="InterPro" id="IPR052983">
    <property type="entry name" value="MFS_Riboflavin_Transporter"/>
</dbReference>
<feature type="transmembrane region" description="Helical" evidence="6">
    <location>
        <begin position="263"/>
        <end position="282"/>
    </location>
</feature>
<evidence type="ECO:0000256" key="5">
    <source>
        <dbReference type="ARBA" id="ARBA00023136"/>
    </source>
</evidence>
<dbReference type="SUPFAM" id="SSF103473">
    <property type="entry name" value="MFS general substrate transporter"/>
    <property type="match status" value="1"/>
</dbReference>
<keyword evidence="8" id="KW-1185">Reference proteome</keyword>
<geneLocation type="plasmid" evidence="8">
    <name>polga1</name>
</geneLocation>
<feature type="transmembrane region" description="Helical" evidence="6">
    <location>
        <begin position="294"/>
        <end position="327"/>
    </location>
</feature>
<keyword evidence="3 6" id="KW-0812">Transmembrane</keyword>
<dbReference type="KEGG" id="buz:AYM40_35940"/>
<sequence>MQTPTTAKRSDGRNNGRDTIATWALAVAQLVSWGSIYYAFSLFVVPMEGAMGWSRTATNAALSVGLLISGLAAYPVGKWIDHGHGRRVMVCGTLLAVAMLTLWSQAHSLVTLFVVWIGLGVAMAATLYDPVFAVITRDFPGSFRTKITLVTLVAGFASTVFIPLTQVLIDLLQWRDALLALAGFNLAICLPIHVFAIGRDAPREDDRDYKAALKATNAAATGRALRTPTFWALAVCFTAYYATFAALTFHLVPLMAERRVSPALILMTMAVIGPAQVLARVLWFTIGRNVRPSIVGIVITTAFPASVVVLMCAGTSPALLILFAVVYGGANGMMTILRGTIVQDVMWTEGYGAVSGLLSMPSNIAKGIAPISAAAIWTVGSNYVPVEWTVLLVSLISAAAFILAIRFASGKNFGEHHASFE</sequence>
<dbReference type="OrthoDB" id="5966585at2"/>
<dbReference type="GO" id="GO:0016020">
    <property type="term" value="C:membrane"/>
    <property type="evidence" value="ECO:0007669"/>
    <property type="project" value="UniProtKB-SubCell"/>
</dbReference>
<proteinExistence type="predicted"/>
<protein>
    <submittedName>
        <fullName evidence="7">MFS transporter</fullName>
    </submittedName>
</protein>
<feature type="transmembrane region" description="Helical" evidence="6">
    <location>
        <begin position="147"/>
        <end position="165"/>
    </location>
</feature>
<dbReference type="Pfam" id="PF07690">
    <property type="entry name" value="MFS_1"/>
    <property type="match status" value="1"/>
</dbReference>
<feature type="transmembrane region" description="Helical" evidence="6">
    <location>
        <begin position="388"/>
        <end position="408"/>
    </location>
</feature>
<evidence type="ECO:0000313" key="7">
    <source>
        <dbReference type="EMBL" id="ANB77760.1"/>
    </source>
</evidence>
<dbReference type="RefSeq" id="WP_046564520.1">
    <property type="nucleotide sequence ID" value="NZ_CP014580.1"/>
</dbReference>
<keyword evidence="2" id="KW-0813">Transport</keyword>
<dbReference type="AlphaFoldDB" id="A0A160FWI1"/>
<feature type="transmembrane region" description="Helical" evidence="6">
    <location>
        <begin position="177"/>
        <end position="197"/>
    </location>
</feature>
<evidence type="ECO:0000256" key="6">
    <source>
        <dbReference type="SAM" id="Phobius"/>
    </source>
</evidence>
<dbReference type="Gene3D" id="1.20.1250.20">
    <property type="entry name" value="MFS general substrate transporter like domains"/>
    <property type="match status" value="1"/>
</dbReference>
<reference evidence="7 8" key="1">
    <citation type="journal article" date="2016" name="Gene">
        <title>PacBio SMRT assembly of a complex multi-replicon genome reveals chlorocatechol degradative operon in a region of genome plasticity.</title>
        <authorList>
            <person name="Ricker N."/>
            <person name="Shen S.Y."/>
            <person name="Goordial J."/>
            <person name="Jin S."/>
            <person name="Fulthorpe R.R."/>
        </authorList>
    </citation>
    <scope>NUCLEOTIDE SEQUENCE [LARGE SCALE GENOMIC DNA]</scope>
    <source>
        <strain evidence="7 8">OLGA172</strain>
        <plasmid evidence="8">polga1</plasmid>
    </source>
</reference>
<name>A0A160FWI1_9BURK</name>
<dbReference type="PANTHER" id="PTHR43385:SF1">
    <property type="entry name" value="RIBOFLAVIN TRANSPORTER RIBJ"/>
    <property type="match status" value="1"/>
</dbReference>
<feature type="transmembrane region" description="Helical" evidence="6">
    <location>
        <begin position="88"/>
        <end position="106"/>
    </location>
</feature>
<dbReference type="GeneID" id="66513478"/>
<organism evidence="7 8">
    <name type="scientific">Paraburkholderia phytofirmans OLGA172</name>
    <dbReference type="NCBI Taxonomy" id="1417228"/>
    <lineage>
        <taxon>Bacteria</taxon>
        <taxon>Pseudomonadati</taxon>
        <taxon>Pseudomonadota</taxon>
        <taxon>Betaproteobacteria</taxon>
        <taxon>Burkholderiales</taxon>
        <taxon>Burkholderiaceae</taxon>
        <taxon>Paraburkholderia</taxon>
    </lineage>
</organism>
<dbReference type="GO" id="GO:0022857">
    <property type="term" value="F:transmembrane transporter activity"/>
    <property type="evidence" value="ECO:0007669"/>
    <property type="project" value="InterPro"/>
</dbReference>
<evidence type="ECO:0000256" key="2">
    <source>
        <dbReference type="ARBA" id="ARBA00022448"/>
    </source>
</evidence>
<dbReference type="InterPro" id="IPR011701">
    <property type="entry name" value="MFS"/>
</dbReference>
<evidence type="ECO:0000256" key="4">
    <source>
        <dbReference type="ARBA" id="ARBA00022989"/>
    </source>
</evidence>
<feature type="transmembrane region" description="Helical" evidence="6">
    <location>
        <begin position="112"/>
        <end position="135"/>
    </location>
</feature>
<dbReference type="PANTHER" id="PTHR43385">
    <property type="entry name" value="RIBOFLAVIN TRANSPORTER RIBJ"/>
    <property type="match status" value="1"/>
</dbReference>
<dbReference type="InterPro" id="IPR036259">
    <property type="entry name" value="MFS_trans_sf"/>
</dbReference>
<accession>A0A160FWI1</accession>
<evidence type="ECO:0000256" key="3">
    <source>
        <dbReference type="ARBA" id="ARBA00022692"/>
    </source>
</evidence>